<evidence type="ECO:0000256" key="1">
    <source>
        <dbReference type="SAM" id="MobiDB-lite"/>
    </source>
</evidence>
<feature type="compositionally biased region" description="Pro residues" evidence="1">
    <location>
        <begin position="54"/>
        <end position="100"/>
    </location>
</feature>
<accession>A0A9P0FKL6</accession>
<feature type="compositionally biased region" description="Pro residues" evidence="1">
    <location>
        <begin position="121"/>
        <end position="185"/>
    </location>
</feature>
<evidence type="ECO:0000313" key="4">
    <source>
        <dbReference type="Proteomes" id="UP001154078"/>
    </source>
</evidence>
<feature type="compositionally biased region" description="Acidic residues" evidence="1">
    <location>
        <begin position="632"/>
        <end position="651"/>
    </location>
</feature>
<feature type="compositionally biased region" description="Basic and acidic residues" evidence="1">
    <location>
        <begin position="707"/>
        <end position="731"/>
    </location>
</feature>
<feature type="region of interest" description="Disordered" evidence="1">
    <location>
        <begin position="48"/>
        <end position="236"/>
    </location>
</feature>
<dbReference type="AlphaFoldDB" id="A0A9P0FKL6"/>
<feature type="compositionally biased region" description="Basic and acidic residues" evidence="1">
    <location>
        <begin position="684"/>
        <end position="695"/>
    </location>
</feature>
<sequence length="912" mass="106227">MLIGRSTCVVLQVIVLVYGNVSVNDQDRDKRNIGTVLRNVADIFGYDVQKRPTVIPPPPPTTAPPPPPPPPPPKPPARPPPPPPSRRPPPPPPVITPPPLLTDSVRKTFNLNFNWNRSVQPPSPPAPPAPPQQPPSPPPPPQNPPPPPPPPQKPRPPPPPPQNPPPPPPPPQKPRPPKPAPPPSSKIPQNYRDYEEEEEEDEKERYQNEEEEENDRPERIQLNFPDFSNEEESDRRRDVNIQLLDAAHNKKKFKKEFDNFWENSPFTVNNGYKFIAPPVDTERGNFDPLSDYSDPTHNSVRSSRQYNENQNTFYSEEQPETVNDHILDYYGTKFANDAEYKQKLIQPQYYDPYYNSYVQPSHINLQEYTEQYEEVTTIQPSQPLAINVPDYSSNSEELNQPQNEPYHPLGSEETTNEEQRAPNQKPLENIYVINDYNEEDDIATVTKVPSENDPVENQKSPESIHKYYDDVKQHYNYNNPYLAYPNYHDNYEKSPENPYKQEQALREEVTRNEDKEIQSNQENYDEDEKRQNLKNEDNKFEKHVEFNNPDENFAVENVENKENYHKSSEKQIENNEEGDEVYAKENIQDALERGQYKDKEQDLENEDLKENEDEGSNDEKKEDVKESKDDKEESEDLENENVKEEEEEEYMDENKTQEEYNKKQRDEFKENLKELDKFIDDHFQSNIKNNKDNHKQGKFKITNGPENLREESKRQSEYTKDCNEKVSEKPRYKSSKYGGHKKLEKKPSVLQVIEKYQKPRKPHTTTRRPKQKYEATRSEEVIVAPLFSGVLNFGALNEMAKPSKFSIPIEMDYSGSQKNLVKSKLKSKFVPYTKSGIVRGKRNVSWYVPDRYSSDAEYKFPEVKEPDYAKLEAKDYAEDKDEKLSPNARIFNKHSGSKKTIIRVNKHITQSY</sequence>
<feature type="compositionally biased region" description="Polar residues" evidence="1">
    <location>
        <begin position="107"/>
        <end position="119"/>
    </location>
</feature>
<dbReference type="EMBL" id="OV121138">
    <property type="protein sequence ID" value="CAH0560952.1"/>
    <property type="molecule type" value="Genomic_DNA"/>
</dbReference>
<protein>
    <submittedName>
        <fullName evidence="3">Uncharacterized protein</fullName>
    </submittedName>
</protein>
<evidence type="ECO:0000313" key="3">
    <source>
        <dbReference type="EMBL" id="CAH0560952.1"/>
    </source>
</evidence>
<feature type="compositionally biased region" description="Basic and acidic residues" evidence="1">
    <location>
        <begin position="652"/>
        <end position="667"/>
    </location>
</feature>
<reference evidence="3" key="1">
    <citation type="submission" date="2021-12" db="EMBL/GenBank/DDBJ databases">
        <authorList>
            <person name="King R."/>
        </authorList>
    </citation>
    <scope>NUCLEOTIDE SEQUENCE</scope>
</reference>
<feature type="compositionally biased region" description="Basic and acidic residues" evidence="1">
    <location>
        <begin position="581"/>
        <end position="608"/>
    </location>
</feature>
<feature type="region of interest" description="Disordered" evidence="1">
    <location>
        <begin position="684"/>
        <end position="775"/>
    </location>
</feature>
<evidence type="ECO:0000256" key="2">
    <source>
        <dbReference type="SAM" id="SignalP"/>
    </source>
</evidence>
<dbReference type="Proteomes" id="UP001154078">
    <property type="component" value="Chromosome 7"/>
</dbReference>
<feature type="compositionally biased region" description="Basic and acidic residues" evidence="1">
    <location>
        <begin position="617"/>
        <end position="631"/>
    </location>
</feature>
<feature type="compositionally biased region" description="Basic residues" evidence="1">
    <location>
        <begin position="758"/>
        <end position="770"/>
    </location>
</feature>
<organism evidence="3 4">
    <name type="scientific">Brassicogethes aeneus</name>
    <name type="common">Rape pollen beetle</name>
    <name type="synonym">Meligethes aeneus</name>
    <dbReference type="NCBI Taxonomy" id="1431903"/>
    <lineage>
        <taxon>Eukaryota</taxon>
        <taxon>Metazoa</taxon>
        <taxon>Ecdysozoa</taxon>
        <taxon>Arthropoda</taxon>
        <taxon>Hexapoda</taxon>
        <taxon>Insecta</taxon>
        <taxon>Pterygota</taxon>
        <taxon>Neoptera</taxon>
        <taxon>Endopterygota</taxon>
        <taxon>Coleoptera</taxon>
        <taxon>Polyphaga</taxon>
        <taxon>Cucujiformia</taxon>
        <taxon>Nitidulidae</taxon>
        <taxon>Meligethinae</taxon>
        <taxon>Brassicogethes</taxon>
    </lineage>
</organism>
<feature type="compositionally biased region" description="Basic and acidic residues" evidence="1">
    <location>
        <begin position="503"/>
        <end position="517"/>
    </location>
</feature>
<gene>
    <name evidence="3" type="ORF">MELIAE_LOCUS10613</name>
</gene>
<feature type="region of interest" description="Disordered" evidence="1">
    <location>
        <begin position="385"/>
        <end position="428"/>
    </location>
</feature>
<feature type="chain" id="PRO_5040422052" evidence="2">
    <location>
        <begin position="20"/>
        <end position="912"/>
    </location>
</feature>
<keyword evidence="4" id="KW-1185">Reference proteome</keyword>
<feature type="compositionally biased region" description="Basic residues" evidence="1">
    <location>
        <begin position="732"/>
        <end position="744"/>
    </location>
</feature>
<dbReference type="OrthoDB" id="6784728at2759"/>
<feature type="region of interest" description="Disordered" evidence="1">
    <location>
        <begin position="479"/>
        <end position="667"/>
    </location>
</feature>
<dbReference type="PRINTS" id="PR01217">
    <property type="entry name" value="PRICHEXTENSN"/>
</dbReference>
<keyword evidence="2" id="KW-0732">Signal</keyword>
<feature type="compositionally biased region" description="Polar residues" evidence="1">
    <location>
        <begin position="385"/>
        <end position="403"/>
    </location>
</feature>
<feature type="signal peptide" evidence="2">
    <location>
        <begin position="1"/>
        <end position="19"/>
    </location>
</feature>
<proteinExistence type="predicted"/>
<name>A0A9P0FKL6_BRAAE</name>
<feature type="compositionally biased region" description="Basic and acidic residues" evidence="1">
    <location>
        <begin position="558"/>
        <end position="573"/>
    </location>
</feature>
<feature type="compositionally biased region" description="Basic and acidic residues" evidence="1">
    <location>
        <begin position="527"/>
        <end position="545"/>
    </location>
</feature>